<sequence>MAMSFLGPCQQPWSLSAMQRLFHQPFFYKLIHKQHHKWSSPISLASRYCNPIEHVVSYDGPVLLGPVLTNAHTITTLIW</sequence>
<name>A0A915KZN6_ROMCU</name>
<dbReference type="InterPro" id="IPR050307">
    <property type="entry name" value="Sterol_Desaturase_Related"/>
</dbReference>
<dbReference type="AlphaFoldDB" id="A0A915KZN6"/>
<keyword evidence="1" id="KW-1185">Reference proteome</keyword>
<dbReference type="WBParaSite" id="nRc.2.0.1.t43645-RA">
    <property type="protein sequence ID" value="nRc.2.0.1.t43645-RA"/>
    <property type="gene ID" value="nRc.2.0.1.g43645"/>
</dbReference>
<evidence type="ECO:0000313" key="1">
    <source>
        <dbReference type="Proteomes" id="UP000887565"/>
    </source>
</evidence>
<proteinExistence type="predicted"/>
<reference evidence="2" key="1">
    <citation type="submission" date="2022-11" db="UniProtKB">
        <authorList>
            <consortium name="WormBaseParasite"/>
        </authorList>
    </citation>
    <scope>IDENTIFICATION</scope>
</reference>
<dbReference type="PANTHER" id="PTHR11863">
    <property type="entry name" value="STEROL DESATURASE"/>
    <property type="match status" value="1"/>
</dbReference>
<organism evidence="1 2">
    <name type="scientific">Romanomermis culicivorax</name>
    <name type="common">Nematode worm</name>
    <dbReference type="NCBI Taxonomy" id="13658"/>
    <lineage>
        <taxon>Eukaryota</taxon>
        <taxon>Metazoa</taxon>
        <taxon>Ecdysozoa</taxon>
        <taxon>Nematoda</taxon>
        <taxon>Enoplea</taxon>
        <taxon>Dorylaimia</taxon>
        <taxon>Mermithida</taxon>
        <taxon>Mermithoidea</taxon>
        <taxon>Mermithidae</taxon>
        <taxon>Romanomermis</taxon>
    </lineage>
</organism>
<evidence type="ECO:0000313" key="2">
    <source>
        <dbReference type="WBParaSite" id="nRc.2.0.1.t43645-RA"/>
    </source>
</evidence>
<accession>A0A915KZN6</accession>
<protein>
    <submittedName>
        <fullName evidence="2">Uncharacterized protein</fullName>
    </submittedName>
</protein>
<dbReference type="Proteomes" id="UP000887565">
    <property type="component" value="Unplaced"/>
</dbReference>